<dbReference type="PANTHER" id="PTHR46863">
    <property type="entry name" value="OS09G0572100 PROTEIN"/>
    <property type="match status" value="1"/>
</dbReference>
<dbReference type="AlphaFoldDB" id="A0AAV9E5Y2"/>
<proteinExistence type="predicted"/>
<dbReference type="Pfam" id="PF00069">
    <property type="entry name" value="Pkinase"/>
    <property type="match status" value="1"/>
</dbReference>
<dbReference type="EMBL" id="JAUJYO010000009">
    <property type="protein sequence ID" value="KAK1308388.1"/>
    <property type="molecule type" value="Genomic_DNA"/>
</dbReference>
<dbReference type="PANTHER" id="PTHR46863:SF1">
    <property type="entry name" value="PROTEIN KINASE SUPERFAMILY PROTEIN"/>
    <property type="match status" value="1"/>
</dbReference>
<organism evidence="2 3">
    <name type="scientific">Acorus calamus</name>
    <name type="common">Sweet flag</name>
    <dbReference type="NCBI Taxonomy" id="4465"/>
    <lineage>
        <taxon>Eukaryota</taxon>
        <taxon>Viridiplantae</taxon>
        <taxon>Streptophyta</taxon>
        <taxon>Embryophyta</taxon>
        <taxon>Tracheophyta</taxon>
        <taxon>Spermatophyta</taxon>
        <taxon>Magnoliopsida</taxon>
        <taxon>Liliopsida</taxon>
        <taxon>Acoraceae</taxon>
        <taxon>Acorus</taxon>
    </lineage>
</organism>
<feature type="domain" description="Protein kinase" evidence="1">
    <location>
        <begin position="74"/>
        <end position="417"/>
    </location>
</feature>
<evidence type="ECO:0000313" key="2">
    <source>
        <dbReference type="EMBL" id="KAK1308388.1"/>
    </source>
</evidence>
<keyword evidence="2" id="KW-0808">Transferase</keyword>
<sequence>MIFSASILQYFYMCKSRGDTMAIDPKPRQSTTKIPDSPTSISASAAILTTDTTTIRDSSKATTTTSSSSRYSLFSLRESLSESPNIYTIAEISAATNAFPSKPISPSSSPAWRCTLRGRDAVVHRRSFRHRSDAVRLHDRLASVSRGHHVSLVRLLGVAAGDNLYIVYEHVPGATLAECLRNPRNPEFTVLPTWLSRMRVAADLAQGLEYIHHYASAAGGADRQQAIVHDLLDSSSVIITEGTFNAKICHFGALVLTGDIPEEDEDDGDPIELTDSSPRLKRSNSRAMKIQGTRGYMAPEALKSGSTISQKSDVFALGVVLLELLSGEEPLKYRFEKESQQYEMVSLIERVRGIMESTVEIERRGNLRRWIDGRLRDSFPVEVAEGMARVAVECVRAEAERRPSMKRVAGKVSKLYLESSAWAERMGSPAEFSVSLAPR</sequence>
<protein>
    <submittedName>
        <fullName evidence="2">LysM domain receptor-like kinase 3</fullName>
    </submittedName>
</protein>
<dbReference type="Gene3D" id="1.10.510.10">
    <property type="entry name" value="Transferase(Phosphotransferase) domain 1"/>
    <property type="match status" value="1"/>
</dbReference>
<reference evidence="2" key="2">
    <citation type="submission" date="2023-06" db="EMBL/GenBank/DDBJ databases">
        <authorList>
            <person name="Ma L."/>
            <person name="Liu K.-W."/>
            <person name="Li Z."/>
            <person name="Hsiao Y.-Y."/>
            <person name="Qi Y."/>
            <person name="Fu T."/>
            <person name="Tang G."/>
            <person name="Zhang D."/>
            <person name="Sun W.-H."/>
            <person name="Liu D.-K."/>
            <person name="Li Y."/>
            <person name="Chen G.-Z."/>
            <person name="Liu X.-D."/>
            <person name="Liao X.-Y."/>
            <person name="Jiang Y.-T."/>
            <person name="Yu X."/>
            <person name="Hao Y."/>
            <person name="Huang J."/>
            <person name="Zhao X.-W."/>
            <person name="Ke S."/>
            <person name="Chen Y.-Y."/>
            <person name="Wu W.-L."/>
            <person name="Hsu J.-L."/>
            <person name="Lin Y.-F."/>
            <person name="Huang M.-D."/>
            <person name="Li C.-Y."/>
            <person name="Huang L."/>
            <person name="Wang Z.-W."/>
            <person name="Zhao X."/>
            <person name="Zhong W.-Y."/>
            <person name="Peng D.-H."/>
            <person name="Ahmad S."/>
            <person name="Lan S."/>
            <person name="Zhang J.-S."/>
            <person name="Tsai W.-C."/>
            <person name="Van De Peer Y."/>
            <person name="Liu Z.-J."/>
        </authorList>
    </citation>
    <scope>NUCLEOTIDE SEQUENCE</scope>
    <source>
        <strain evidence="2">CP</strain>
        <tissue evidence="2">Leaves</tissue>
    </source>
</reference>
<keyword evidence="2" id="KW-0418">Kinase</keyword>
<accession>A0AAV9E5Y2</accession>
<keyword evidence="2" id="KW-0675">Receptor</keyword>
<dbReference type="PROSITE" id="PS50011">
    <property type="entry name" value="PROTEIN_KINASE_DOM"/>
    <property type="match status" value="1"/>
</dbReference>
<dbReference type="SUPFAM" id="SSF56112">
    <property type="entry name" value="Protein kinase-like (PK-like)"/>
    <property type="match status" value="1"/>
</dbReference>
<comment type="caution">
    <text evidence="2">The sequence shown here is derived from an EMBL/GenBank/DDBJ whole genome shotgun (WGS) entry which is preliminary data.</text>
</comment>
<reference evidence="2" key="1">
    <citation type="journal article" date="2023" name="Nat. Commun.">
        <title>Diploid and tetraploid genomes of Acorus and the evolution of monocots.</title>
        <authorList>
            <person name="Ma L."/>
            <person name="Liu K.W."/>
            <person name="Li Z."/>
            <person name="Hsiao Y.Y."/>
            <person name="Qi Y."/>
            <person name="Fu T."/>
            <person name="Tang G.D."/>
            <person name="Zhang D."/>
            <person name="Sun W.H."/>
            <person name="Liu D.K."/>
            <person name="Li Y."/>
            <person name="Chen G.Z."/>
            <person name="Liu X.D."/>
            <person name="Liao X.Y."/>
            <person name="Jiang Y.T."/>
            <person name="Yu X."/>
            <person name="Hao Y."/>
            <person name="Huang J."/>
            <person name="Zhao X.W."/>
            <person name="Ke S."/>
            <person name="Chen Y.Y."/>
            <person name="Wu W.L."/>
            <person name="Hsu J.L."/>
            <person name="Lin Y.F."/>
            <person name="Huang M.D."/>
            <person name="Li C.Y."/>
            <person name="Huang L."/>
            <person name="Wang Z.W."/>
            <person name="Zhao X."/>
            <person name="Zhong W.Y."/>
            <person name="Peng D.H."/>
            <person name="Ahmad S."/>
            <person name="Lan S."/>
            <person name="Zhang J.S."/>
            <person name="Tsai W.C."/>
            <person name="Van de Peer Y."/>
            <person name="Liu Z.J."/>
        </authorList>
    </citation>
    <scope>NUCLEOTIDE SEQUENCE</scope>
    <source>
        <strain evidence="2">CP</strain>
    </source>
</reference>
<dbReference type="GO" id="GO:0005524">
    <property type="term" value="F:ATP binding"/>
    <property type="evidence" value="ECO:0007669"/>
    <property type="project" value="InterPro"/>
</dbReference>
<evidence type="ECO:0000259" key="1">
    <source>
        <dbReference type="PROSITE" id="PS50011"/>
    </source>
</evidence>
<dbReference type="GO" id="GO:0004672">
    <property type="term" value="F:protein kinase activity"/>
    <property type="evidence" value="ECO:0007669"/>
    <property type="project" value="InterPro"/>
</dbReference>
<gene>
    <name evidence="2" type="primary">LYK3</name>
    <name evidence="2" type="ORF">QJS10_CPA09g01779</name>
</gene>
<evidence type="ECO:0000313" key="3">
    <source>
        <dbReference type="Proteomes" id="UP001180020"/>
    </source>
</evidence>
<name>A0AAV9E5Y2_ACOCL</name>
<dbReference type="Proteomes" id="UP001180020">
    <property type="component" value="Unassembled WGS sequence"/>
</dbReference>
<dbReference type="InterPro" id="IPR000719">
    <property type="entry name" value="Prot_kinase_dom"/>
</dbReference>
<keyword evidence="3" id="KW-1185">Reference proteome</keyword>
<dbReference type="InterPro" id="IPR011009">
    <property type="entry name" value="Kinase-like_dom_sf"/>
</dbReference>